<name>A0A930LB15_9MICC</name>
<evidence type="ECO:0000313" key="3">
    <source>
        <dbReference type="Proteomes" id="UP000713964"/>
    </source>
</evidence>
<evidence type="ECO:0000313" key="2">
    <source>
        <dbReference type="EMBL" id="MBF1659707.1"/>
    </source>
</evidence>
<organism evidence="2 3">
    <name type="scientific">Rothia mucilaginosa</name>
    <dbReference type="NCBI Taxonomy" id="43675"/>
    <lineage>
        <taxon>Bacteria</taxon>
        <taxon>Bacillati</taxon>
        <taxon>Actinomycetota</taxon>
        <taxon>Actinomycetes</taxon>
        <taxon>Micrococcales</taxon>
        <taxon>Micrococcaceae</taxon>
        <taxon>Rothia</taxon>
    </lineage>
</organism>
<feature type="transmembrane region" description="Helical" evidence="1">
    <location>
        <begin position="97"/>
        <end position="123"/>
    </location>
</feature>
<keyword evidence="1" id="KW-0812">Transmembrane</keyword>
<accession>A0A930LB15</accession>
<keyword evidence="1" id="KW-0472">Membrane</keyword>
<keyword evidence="1" id="KW-1133">Transmembrane helix</keyword>
<dbReference type="EMBL" id="JABZXL010000024">
    <property type="protein sequence ID" value="MBF1659707.1"/>
    <property type="molecule type" value="Genomic_DNA"/>
</dbReference>
<proteinExistence type="predicted"/>
<reference evidence="2" key="1">
    <citation type="submission" date="2020-04" db="EMBL/GenBank/DDBJ databases">
        <title>Deep metagenomics examines the oral microbiome during advanced dental caries in children, revealing novel taxa and co-occurrences with host molecules.</title>
        <authorList>
            <person name="Baker J.L."/>
            <person name="Morton J.T."/>
            <person name="Dinis M."/>
            <person name="Alvarez R."/>
            <person name="Tran N.C."/>
            <person name="Knight R."/>
            <person name="Edlund A."/>
        </authorList>
    </citation>
    <scope>NUCLEOTIDE SEQUENCE</scope>
    <source>
        <strain evidence="2">JCVI_29_bin.11</strain>
    </source>
</reference>
<sequence>MTPIFTFLITSAPALLIVIIPMVMTWRIVVRASRNLDTIDRTIRLGRYILPRWAAWHIPGALYLVLAILNLIALLFIDPRIGSRYTAMGPGWETAWSLYTLLIGLPLMVISYVAIPCSLYIWIRVWLLGRNTTKYKEHDVRGALAHLRSQVRQAGEEQRQIRDNDQR</sequence>
<protein>
    <submittedName>
        <fullName evidence="2">Uncharacterized protein</fullName>
    </submittedName>
</protein>
<dbReference type="AlphaFoldDB" id="A0A930LB15"/>
<feature type="transmembrane region" description="Helical" evidence="1">
    <location>
        <begin position="50"/>
        <end position="77"/>
    </location>
</feature>
<dbReference type="Proteomes" id="UP000713964">
    <property type="component" value="Unassembled WGS sequence"/>
</dbReference>
<evidence type="ECO:0000256" key="1">
    <source>
        <dbReference type="SAM" id="Phobius"/>
    </source>
</evidence>
<gene>
    <name evidence="2" type="ORF">HXO58_07725</name>
</gene>
<feature type="transmembrane region" description="Helical" evidence="1">
    <location>
        <begin position="6"/>
        <end position="29"/>
    </location>
</feature>
<comment type="caution">
    <text evidence="2">The sequence shown here is derived from an EMBL/GenBank/DDBJ whole genome shotgun (WGS) entry which is preliminary data.</text>
</comment>